<comment type="catalytic activity">
    <reaction evidence="9 10">
        <text>uridine(1498) in 16S rRNA + S-adenosyl-L-methionine = N(3)-methyluridine(1498) in 16S rRNA + S-adenosyl-L-homocysteine + H(+)</text>
        <dbReference type="Rhea" id="RHEA:42920"/>
        <dbReference type="Rhea" id="RHEA-COMP:10283"/>
        <dbReference type="Rhea" id="RHEA-COMP:10284"/>
        <dbReference type="ChEBI" id="CHEBI:15378"/>
        <dbReference type="ChEBI" id="CHEBI:57856"/>
        <dbReference type="ChEBI" id="CHEBI:59789"/>
        <dbReference type="ChEBI" id="CHEBI:65315"/>
        <dbReference type="ChEBI" id="CHEBI:74502"/>
        <dbReference type="EC" id="2.1.1.193"/>
    </reaction>
</comment>
<dbReference type="Proteomes" id="UP000885779">
    <property type="component" value="Unassembled WGS sequence"/>
</dbReference>
<dbReference type="PANTHER" id="PTHR30027:SF3">
    <property type="entry name" value="16S RRNA (URACIL(1498)-N(3))-METHYLTRANSFERASE"/>
    <property type="match status" value="1"/>
</dbReference>
<dbReference type="SUPFAM" id="SSF88697">
    <property type="entry name" value="PUA domain-like"/>
    <property type="match status" value="1"/>
</dbReference>
<comment type="similarity">
    <text evidence="2 10">Belongs to the RNA methyltransferase RsmE family.</text>
</comment>
<keyword evidence="4 10" id="KW-0698">rRNA processing</keyword>
<proteinExistence type="inferred from homology"/>
<evidence type="ECO:0000256" key="4">
    <source>
        <dbReference type="ARBA" id="ARBA00022552"/>
    </source>
</evidence>
<keyword evidence="5 10" id="KW-0489">Methyltransferase</keyword>
<evidence type="ECO:0000256" key="5">
    <source>
        <dbReference type="ARBA" id="ARBA00022603"/>
    </source>
</evidence>
<dbReference type="SUPFAM" id="SSF75217">
    <property type="entry name" value="alpha/beta knot"/>
    <property type="match status" value="1"/>
</dbReference>
<evidence type="ECO:0000256" key="2">
    <source>
        <dbReference type="ARBA" id="ARBA00005528"/>
    </source>
</evidence>
<keyword evidence="6 10" id="KW-0808">Transferase</keyword>
<gene>
    <name evidence="12" type="ORF">ENK44_15985</name>
</gene>
<comment type="function">
    <text evidence="8 10">Specifically methylates the N3 position of the uracil ring of uridine 1498 (m3U1498) in 16S rRNA. Acts on the fully assembled 30S ribosomal subunit.</text>
</comment>
<evidence type="ECO:0000256" key="1">
    <source>
        <dbReference type="ARBA" id="ARBA00004496"/>
    </source>
</evidence>
<dbReference type="InterPro" id="IPR029028">
    <property type="entry name" value="Alpha/beta_knot_MTases"/>
</dbReference>
<dbReference type="InterPro" id="IPR006700">
    <property type="entry name" value="RsmE"/>
</dbReference>
<name>A0A7V4U3R3_CALAY</name>
<dbReference type="GO" id="GO:0005737">
    <property type="term" value="C:cytoplasm"/>
    <property type="evidence" value="ECO:0007669"/>
    <property type="project" value="UniProtKB-SubCell"/>
</dbReference>
<reference evidence="12" key="1">
    <citation type="journal article" date="2020" name="mSystems">
        <title>Genome- and Community-Level Interaction Insights into Carbon Utilization and Element Cycling Functions of Hydrothermarchaeota in Hydrothermal Sediment.</title>
        <authorList>
            <person name="Zhou Z."/>
            <person name="Liu Y."/>
            <person name="Xu W."/>
            <person name="Pan J."/>
            <person name="Luo Z.H."/>
            <person name="Li M."/>
        </authorList>
    </citation>
    <scope>NUCLEOTIDE SEQUENCE [LARGE SCALE GENOMIC DNA]</scope>
    <source>
        <strain evidence="12">HyVt-577</strain>
    </source>
</reference>
<evidence type="ECO:0000256" key="7">
    <source>
        <dbReference type="ARBA" id="ARBA00022691"/>
    </source>
</evidence>
<dbReference type="InterPro" id="IPR029026">
    <property type="entry name" value="tRNA_m1G_MTases_N"/>
</dbReference>
<dbReference type="AlphaFoldDB" id="A0A7V4U3R3"/>
<evidence type="ECO:0000256" key="6">
    <source>
        <dbReference type="ARBA" id="ARBA00022679"/>
    </source>
</evidence>
<dbReference type="Gene3D" id="3.40.1280.10">
    <property type="match status" value="1"/>
</dbReference>
<accession>A0A7V4U3R3</accession>
<keyword evidence="3 10" id="KW-0963">Cytoplasm</keyword>
<organism evidence="12">
    <name type="scientific">Caldithrix abyssi</name>
    <dbReference type="NCBI Taxonomy" id="187145"/>
    <lineage>
        <taxon>Bacteria</taxon>
        <taxon>Pseudomonadati</taxon>
        <taxon>Calditrichota</taxon>
        <taxon>Calditrichia</taxon>
        <taxon>Calditrichales</taxon>
        <taxon>Calditrichaceae</taxon>
        <taxon>Caldithrix</taxon>
    </lineage>
</organism>
<dbReference type="CDD" id="cd18084">
    <property type="entry name" value="RsmE-like"/>
    <property type="match status" value="1"/>
</dbReference>
<dbReference type="Pfam" id="PF04452">
    <property type="entry name" value="Methyltrans_RNA"/>
    <property type="match status" value="1"/>
</dbReference>
<sequence>MELFYTLPENVTGQSIQLDTFESKHLVTTLRKKAGDTVYVTDGCGTLFTTILQTVHPSARLEITHKKQHPAPDPRIGLGIGYIRPNRLDFILEKGTELGVNDFYLIRSENANYMSTNKNRFEKIVRQALKQSLKMYKPNVYFSGSLSEYIKQTVEYELRFAATGPEAPAVLPSFKSAYANQQSILVTIGPEGGFSKRETELLENDAFLCVSLGDTRLRSETAALTAVAAVQLFTDYLKETSIGTG</sequence>
<dbReference type="EMBL" id="DRQG01000149">
    <property type="protein sequence ID" value="HGY57209.1"/>
    <property type="molecule type" value="Genomic_DNA"/>
</dbReference>
<dbReference type="NCBIfam" id="TIGR00046">
    <property type="entry name" value="RsmE family RNA methyltransferase"/>
    <property type="match status" value="1"/>
</dbReference>
<dbReference type="InterPro" id="IPR015947">
    <property type="entry name" value="PUA-like_sf"/>
</dbReference>
<evidence type="ECO:0000313" key="12">
    <source>
        <dbReference type="EMBL" id="HGY57209.1"/>
    </source>
</evidence>
<comment type="caution">
    <text evidence="12">The sequence shown here is derived from an EMBL/GenBank/DDBJ whole genome shotgun (WGS) entry which is preliminary data.</text>
</comment>
<dbReference type="EC" id="2.1.1.193" evidence="10"/>
<dbReference type="PANTHER" id="PTHR30027">
    <property type="entry name" value="RIBOSOMAL RNA SMALL SUBUNIT METHYLTRANSFERASE E"/>
    <property type="match status" value="1"/>
</dbReference>
<dbReference type="InterPro" id="IPR046886">
    <property type="entry name" value="RsmE_MTase_dom"/>
</dbReference>
<evidence type="ECO:0000256" key="3">
    <source>
        <dbReference type="ARBA" id="ARBA00022490"/>
    </source>
</evidence>
<dbReference type="PIRSF" id="PIRSF015601">
    <property type="entry name" value="MTase_slr0722"/>
    <property type="match status" value="1"/>
</dbReference>
<evidence type="ECO:0000256" key="9">
    <source>
        <dbReference type="ARBA" id="ARBA00047944"/>
    </source>
</evidence>
<comment type="subcellular location">
    <subcellularLocation>
        <location evidence="1 10">Cytoplasm</location>
    </subcellularLocation>
</comment>
<protein>
    <recommendedName>
        <fullName evidence="10">Ribosomal RNA small subunit methyltransferase E</fullName>
        <ecNumber evidence="10">2.1.1.193</ecNumber>
    </recommendedName>
</protein>
<dbReference type="GO" id="GO:0070475">
    <property type="term" value="P:rRNA base methylation"/>
    <property type="evidence" value="ECO:0007669"/>
    <property type="project" value="TreeGrafter"/>
</dbReference>
<evidence type="ECO:0000256" key="10">
    <source>
        <dbReference type="PIRNR" id="PIRNR015601"/>
    </source>
</evidence>
<feature type="domain" description="Ribosomal RNA small subunit methyltransferase E methyltransferase" evidence="11">
    <location>
        <begin position="74"/>
        <end position="231"/>
    </location>
</feature>
<evidence type="ECO:0000259" key="11">
    <source>
        <dbReference type="Pfam" id="PF04452"/>
    </source>
</evidence>
<dbReference type="GO" id="GO:0070042">
    <property type="term" value="F:rRNA (uridine-N3-)-methyltransferase activity"/>
    <property type="evidence" value="ECO:0007669"/>
    <property type="project" value="TreeGrafter"/>
</dbReference>
<keyword evidence="7 10" id="KW-0949">S-adenosyl-L-methionine</keyword>
<evidence type="ECO:0000256" key="8">
    <source>
        <dbReference type="ARBA" id="ARBA00025699"/>
    </source>
</evidence>